<evidence type="ECO:0000256" key="4">
    <source>
        <dbReference type="ARBA" id="ARBA00049426"/>
    </source>
</evidence>
<keyword evidence="5" id="KW-0328">Glycosyltransferase</keyword>
<accession>A0AAW2TFY9</accession>
<reference evidence="5" key="1">
    <citation type="submission" date="2020-06" db="EMBL/GenBank/DDBJ databases">
        <authorList>
            <person name="Li T."/>
            <person name="Hu X."/>
            <person name="Zhang T."/>
            <person name="Song X."/>
            <person name="Zhang H."/>
            <person name="Dai N."/>
            <person name="Sheng W."/>
            <person name="Hou X."/>
            <person name="Wei L."/>
        </authorList>
    </citation>
    <scope>NUCLEOTIDE SEQUENCE</scope>
    <source>
        <strain evidence="5">G02</strain>
        <tissue evidence="5">Leaf</tissue>
    </source>
</reference>
<dbReference type="SUPFAM" id="SSF51445">
    <property type="entry name" value="(Trans)glycosidases"/>
    <property type="match status" value="1"/>
</dbReference>
<organism evidence="5">
    <name type="scientific">Sesamum radiatum</name>
    <name type="common">Black benniseed</name>
    <dbReference type="NCBI Taxonomy" id="300843"/>
    <lineage>
        <taxon>Eukaryota</taxon>
        <taxon>Viridiplantae</taxon>
        <taxon>Streptophyta</taxon>
        <taxon>Embryophyta</taxon>
        <taxon>Tracheophyta</taxon>
        <taxon>Spermatophyta</taxon>
        <taxon>Magnoliopsida</taxon>
        <taxon>eudicotyledons</taxon>
        <taxon>Gunneridae</taxon>
        <taxon>Pentapetalae</taxon>
        <taxon>asterids</taxon>
        <taxon>lamiids</taxon>
        <taxon>Lamiales</taxon>
        <taxon>Pedaliaceae</taxon>
        <taxon>Sesamum</taxon>
    </lineage>
</organism>
<comment type="similarity">
    <text evidence="1">Belongs to the glycosyl hydrolases 36 family.</text>
</comment>
<comment type="catalytic activity">
    <reaction evidence="4">
        <text>alpha-D-galactosyl-(1-&gt;3)-1D-myo-inositol + sucrose = raffinose + myo-inositol</text>
        <dbReference type="Rhea" id="RHEA:20161"/>
        <dbReference type="ChEBI" id="CHEBI:16634"/>
        <dbReference type="ChEBI" id="CHEBI:17268"/>
        <dbReference type="ChEBI" id="CHEBI:17505"/>
        <dbReference type="ChEBI" id="CHEBI:17992"/>
        <dbReference type="EC" id="2.4.1.82"/>
    </reaction>
</comment>
<evidence type="ECO:0000256" key="2">
    <source>
        <dbReference type="ARBA" id="ARBA00012708"/>
    </source>
</evidence>
<keyword evidence="3" id="KW-0119">Carbohydrate metabolism</keyword>
<comment type="caution">
    <text evidence="5">The sequence shown here is derived from an EMBL/GenBank/DDBJ whole genome shotgun (WGS) entry which is preliminary data.</text>
</comment>
<keyword evidence="5" id="KW-0808">Transferase</keyword>
<dbReference type="PANTHER" id="PTHR31268">
    <property type="match status" value="1"/>
</dbReference>
<dbReference type="EMBL" id="JACGWJ010000008">
    <property type="protein sequence ID" value="KAL0403798.1"/>
    <property type="molecule type" value="Genomic_DNA"/>
</dbReference>
<dbReference type="GO" id="GO:0047274">
    <property type="term" value="F:galactinol-sucrose galactosyltransferase activity"/>
    <property type="evidence" value="ECO:0007669"/>
    <property type="project" value="UniProtKB-EC"/>
</dbReference>
<dbReference type="EC" id="2.4.1.82" evidence="2"/>
<proteinExistence type="inferred from homology"/>
<dbReference type="InterPro" id="IPR017853">
    <property type="entry name" value="GH"/>
</dbReference>
<dbReference type="InterPro" id="IPR013785">
    <property type="entry name" value="Aldolase_TIM"/>
</dbReference>
<evidence type="ECO:0000256" key="1">
    <source>
        <dbReference type="ARBA" id="ARBA00007240"/>
    </source>
</evidence>
<dbReference type="AlphaFoldDB" id="A0AAW2TFY9"/>
<dbReference type="Gene3D" id="3.20.20.70">
    <property type="entry name" value="Aldolase class I"/>
    <property type="match status" value="1"/>
</dbReference>
<gene>
    <name evidence="5" type="ORF">Sradi_2020600</name>
</gene>
<name>A0AAW2TFY9_SESRA</name>
<dbReference type="InterPro" id="IPR008811">
    <property type="entry name" value="Glycosyl_hydrolases_36"/>
</dbReference>
<dbReference type="PANTHER" id="PTHR31268:SF5">
    <property type="entry name" value="GALACTINOL--SUCROSE GALACTOSYLTRANSFERASE 6-RELATED"/>
    <property type="match status" value="1"/>
</dbReference>
<evidence type="ECO:0000256" key="3">
    <source>
        <dbReference type="ARBA" id="ARBA00023277"/>
    </source>
</evidence>
<evidence type="ECO:0000313" key="5">
    <source>
        <dbReference type="EMBL" id="KAL0403798.1"/>
    </source>
</evidence>
<sequence>MTIKPAFRIPERKLVVRERTILTNVPENVVATSVAAAGGQVEGVFLGAMLNQESSRHVVPLGTLRDIRFLACFRIMLWWMAQKMGDKGRDVPQETQFLLVETQDGSQLESDIDEQEENKTVYTVFLPLVEGPFKACLQGNDGDELELCLESGDSDTLGSTFTHSVYISSGVDPFETIHEAIKAVKLHLGSFRLRNEKKLPGFVDYFGWCTWDAFYREVTQEGVEAGLKSLKAGGAPPKFVIIDDGWQSVASDEHHQQQEQPEQQVGQQQLQRLIGIKENAKFQKEDPSIGIKNIVNISKEKYGLKYVYIWHAIIGYWGGVRPGVKEMEEYESILRYPKVCKAVMEHEPGWKTDPIALKGVGLVNPKKVYKFYNELHSYLASAGVDGVKVDAQTILETLGEGLGGRVELTKQYHQALDASIARNFPDNGCIACMSHNIDSLYCSKQTAIVRASDDFFPRKPVSHTIHIAAVAYNSLFLGEIMLPDWDMFHSLHSAAEYHGSARAISGGPIYVSDEPGKHNFDILRKLVLPDGSILRARLPGRPTKDCLFSDPARDGVSLLKIWNMNKYTGVLGVYNCQGAAWNRVEGKSTFHQTNTEAITGYIRGRDVHLIEDISFDSNWDGKVALYSCMTGELNILHYNDPLPVSLKILEHEIFTITPIKTLASGFSFAPFGLIDMFNAGGAIENLKYDITGLKALVSMEVKGCGRFGAYSSTKPKRCMVRSFRVEFEFSSASGLVTLYLPEMPHEDKKIHNVQFEF</sequence>
<protein>
    <recommendedName>
        <fullName evidence="2">galactinol--sucrose galactosyltransferase</fullName>
        <ecNumber evidence="2">2.4.1.82</ecNumber>
    </recommendedName>
</protein>
<dbReference type="Pfam" id="PF05691">
    <property type="entry name" value="Raffinose_syn"/>
    <property type="match status" value="1"/>
</dbReference>
<reference evidence="5" key="2">
    <citation type="journal article" date="2024" name="Plant">
        <title>Genomic evolution and insights into agronomic trait innovations of Sesamum species.</title>
        <authorList>
            <person name="Miao H."/>
            <person name="Wang L."/>
            <person name="Qu L."/>
            <person name="Liu H."/>
            <person name="Sun Y."/>
            <person name="Le M."/>
            <person name="Wang Q."/>
            <person name="Wei S."/>
            <person name="Zheng Y."/>
            <person name="Lin W."/>
            <person name="Duan Y."/>
            <person name="Cao H."/>
            <person name="Xiong S."/>
            <person name="Wang X."/>
            <person name="Wei L."/>
            <person name="Li C."/>
            <person name="Ma Q."/>
            <person name="Ju M."/>
            <person name="Zhao R."/>
            <person name="Li G."/>
            <person name="Mu C."/>
            <person name="Tian Q."/>
            <person name="Mei H."/>
            <person name="Zhang T."/>
            <person name="Gao T."/>
            <person name="Zhang H."/>
        </authorList>
    </citation>
    <scope>NUCLEOTIDE SEQUENCE</scope>
    <source>
        <strain evidence="5">G02</strain>
    </source>
</reference>